<organism evidence="2 3">
    <name type="scientific">Cronartium quercuum f. sp. fusiforme G11</name>
    <dbReference type="NCBI Taxonomy" id="708437"/>
    <lineage>
        <taxon>Eukaryota</taxon>
        <taxon>Fungi</taxon>
        <taxon>Dikarya</taxon>
        <taxon>Basidiomycota</taxon>
        <taxon>Pucciniomycotina</taxon>
        <taxon>Pucciniomycetes</taxon>
        <taxon>Pucciniales</taxon>
        <taxon>Coleosporiaceae</taxon>
        <taxon>Cronartium</taxon>
    </lineage>
</organism>
<evidence type="ECO:0000256" key="1">
    <source>
        <dbReference type="SAM" id="SignalP"/>
    </source>
</evidence>
<dbReference type="Proteomes" id="UP000886653">
    <property type="component" value="Unassembled WGS sequence"/>
</dbReference>
<accession>A0A9P6TCZ9</accession>
<dbReference type="AlphaFoldDB" id="A0A9P6TCZ9"/>
<evidence type="ECO:0000313" key="2">
    <source>
        <dbReference type="EMBL" id="KAG0146138.1"/>
    </source>
</evidence>
<dbReference type="EMBL" id="MU167265">
    <property type="protein sequence ID" value="KAG0146138.1"/>
    <property type="molecule type" value="Genomic_DNA"/>
</dbReference>
<keyword evidence="1" id="KW-0732">Signal</keyword>
<protein>
    <submittedName>
        <fullName evidence="2">Uncharacterized protein</fullName>
    </submittedName>
</protein>
<evidence type="ECO:0000313" key="3">
    <source>
        <dbReference type="Proteomes" id="UP000886653"/>
    </source>
</evidence>
<proteinExistence type="predicted"/>
<keyword evidence="3" id="KW-1185">Reference proteome</keyword>
<feature type="signal peptide" evidence="1">
    <location>
        <begin position="1"/>
        <end position="20"/>
    </location>
</feature>
<reference evidence="2" key="1">
    <citation type="submission" date="2013-11" db="EMBL/GenBank/DDBJ databases">
        <title>Genome sequence of the fusiform rust pathogen reveals effectors for host alternation and coevolution with pine.</title>
        <authorList>
            <consortium name="DOE Joint Genome Institute"/>
            <person name="Smith K."/>
            <person name="Pendleton A."/>
            <person name="Kubisiak T."/>
            <person name="Anderson C."/>
            <person name="Salamov A."/>
            <person name="Aerts A."/>
            <person name="Riley R."/>
            <person name="Clum A."/>
            <person name="Lindquist E."/>
            <person name="Ence D."/>
            <person name="Campbell M."/>
            <person name="Kronenberg Z."/>
            <person name="Feau N."/>
            <person name="Dhillon B."/>
            <person name="Hamelin R."/>
            <person name="Burleigh J."/>
            <person name="Smith J."/>
            <person name="Yandell M."/>
            <person name="Nelson C."/>
            <person name="Grigoriev I."/>
            <person name="Davis J."/>
        </authorList>
    </citation>
    <scope>NUCLEOTIDE SEQUENCE</scope>
    <source>
        <strain evidence="2">G11</strain>
    </source>
</reference>
<name>A0A9P6TCZ9_9BASI</name>
<gene>
    <name evidence="2" type="ORF">CROQUDRAFT_133323</name>
</gene>
<feature type="chain" id="PRO_5040154218" evidence="1">
    <location>
        <begin position="21"/>
        <end position="113"/>
    </location>
</feature>
<sequence>MNLLAILSVVSLASLKVVCAKKKLWGCIAGDHTVGVCSTTIAQTNVVPGIAPTYDLSDASLATSEGRGHPGPETTADYYYECEHGGNSYCCPKNPVSFLLLDIIARNTSASHY</sequence>
<comment type="caution">
    <text evidence="2">The sequence shown here is derived from an EMBL/GenBank/DDBJ whole genome shotgun (WGS) entry which is preliminary data.</text>
</comment>